<dbReference type="GO" id="GO:0051539">
    <property type="term" value="F:4 iron, 4 sulfur cluster binding"/>
    <property type="evidence" value="ECO:0007669"/>
    <property type="project" value="UniProtKB-KW"/>
</dbReference>
<keyword evidence="5" id="KW-0411">Iron-sulfur</keyword>
<dbReference type="Gene3D" id="3.10.20.600">
    <property type="match status" value="1"/>
</dbReference>
<dbReference type="InterPro" id="IPR011538">
    <property type="entry name" value="Nuo51_FMN-bd"/>
</dbReference>
<dbReference type="SUPFAM" id="SSF142984">
    <property type="entry name" value="Nqo1 middle domain-like"/>
    <property type="match status" value="1"/>
</dbReference>
<dbReference type="GO" id="GO:0046872">
    <property type="term" value="F:metal ion binding"/>
    <property type="evidence" value="ECO:0007669"/>
    <property type="project" value="UniProtKB-KW"/>
</dbReference>
<keyword evidence="4" id="KW-0408">Iron</keyword>
<dbReference type="InterPro" id="IPR019575">
    <property type="entry name" value="Nuop51_4Fe4S-bd"/>
</dbReference>
<proteinExistence type="inferred from homology"/>
<dbReference type="InterPro" id="IPR036249">
    <property type="entry name" value="Thioredoxin-like_sf"/>
</dbReference>
<dbReference type="GO" id="GO:0008137">
    <property type="term" value="F:NADH dehydrogenase (ubiquinone) activity"/>
    <property type="evidence" value="ECO:0007669"/>
    <property type="project" value="InterPro"/>
</dbReference>
<evidence type="ECO:0000256" key="1">
    <source>
        <dbReference type="ARBA" id="ARBA00007523"/>
    </source>
</evidence>
<accession>A0A3B0T1V2</accession>
<dbReference type="GO" id="GO:0010181">
    <property type="term" value="F:FMN binding"/>
    <property type="evidence" value="ECO:0007669"/>
    <property type="project" value="InterPro"/>
</dbReference>
<evidence type="ECO:0000256" key="5">
    <source>
        <dbReference type="ARBA" id="ARBA00023014"/>
    </source>
</evidence>
<dbReference type="InterPro" id="IPR001949">
    <property type="entry name" value="NADH-UbQ_OxRdtase_51kDa_CS"/>
</dbReference>
<feature type="domain" description="NADH-ubiquinone oxidoreductase 51kDa subunit iron-sulphur binding" evidence="6">
    <location>
        <begin position="479"/>
        <end position="524"/>
    </location>
</feature>
<dbReference type="EMBL" id="UOEL01000092">
    <property type="protein sequence ID" value="VAW12711.1"/>
    <property type="molecule type" value="Genomic_DNA"/>
</dbReference>
<reference evidence="7" key="1">
    <citation type="submission" date="2018-06" db="EMBL/GenBank/DDBJ databases">
        <authorList>
            <person name="Zhirakovskaya E."/>
        </authorList>
    </citation>
    <scope>NUCLEOTIDE SEQUENCE</scope>
</reference>
<dbReference type="Gene3D" id="3.40.50.11540">
    <property type="entry name" value="NADH-ubiquinone oxidoreductase 51kDa subunit"/>
    <property type="match status" value="1"/>
</dbReference>
<dbReference type="SUPFAM" id="SSF142019">
    <property type="entry name" value="Nqo1 FMN-binding domain-like"/>
    <property type="match status" value="1"/>
</dbReference>
<dbReference type="SUPFAM" id="SSF140490">
    <property type="entry name" value="Nqo1C-terminal domain-like"/>
    <property type="match status" value="1"/>
</dbReference>
<dbReference type="PANTHER" id="PTHR43578">
    <property type="entry name" value="NADH-QUINONE OXIDOREDUCTASE SUBUNIT F"/>
    <property type="match status" value="1"/>
</dbReference>
<sequence>MANKNIRSLSYRKELDDNLFENIAELAEKSASEEEYHELSKRFIIDDSVVFGTASFYDFLRPENQNKTVHVCNGTACMVAGTQENLHENLASLVDADTIGHVPCLGHCHQGHAFLYDDKTYSASTKEGLTEILKLPSSSLPLLAGKSPKGRDHYNIDCNTTPILTSKIGDISSFYALADTFKNKQQQVIDEFKTSNLRGRGGAGFPFYFKLDAVIKEPFDKASLERSRKAQGDKNQKYIVCNADEGDPGAYSDMYLMEHQPHKVLFGMLMAGLTVGADTGVLYIRREYPDSVRKVNAAIEELKALNLLNGFRFKIIRGQGSYVCGEETALLNSIEGLRPEVRVRPPYPAQYGLYGKPTVLSNVETFANIHWILENGGAAYANLGNGKSTGTKLVSLDSFFNQPGIYEIEMGTSLQSVFDDFGKGFKANIKAVQIGGPLGGIVPIHKIADLTLDFESLGNNGFLLGHASVVSIPTDFPMIQFLDHLLEFTADESCGKCYPCRIGSHRGYEMLKKAQHGNYKIDRQLFDDLIETLEIGSLCALGGGIPLPIKNGLEYFGDELKEYFS</sequence>
<dbReference type="AlphaFoldDB" id="A0A3B0T1V2"/>
<dbReference type="InterPro" id="IPR037225">
    <property type="entry name" value="Nuo51_FMN-bd_sf"/>
</dbReference>
<dbReference type="Pfam" id="PF10589">
    <property type="entry name" value="NADH_4Fe-4S"/>
    <property type="match status" value="1"/>
</dbReference>
<dbReference type="Gene3D" id="3.40.30.10">
    <property type="entry name" value="Glutaredoxin"/>
    <property type="match status" value="1"/>
</dbReference>
<organism evidence="7">
    <name type="scientific">hydrothermal vent metagenome</name>
    <dbReference type="NCBI Taxonomy" id="652676"/>
    <lineage>
        <taxon>unclassified sequences</taxon>
        <taxon>metagenomes</taxon>
        <taxon>ecological metagenomes</taxon>
    </lineage>
</organism>
<gene>
    <name evidence="7" type="ORF">MNBD_BACTEROID03-2400</name>
</gene>
<evidence type="ECO:0000313" key="7">
    <source>
        <dbReference type="EMBL" id="VAW12711.1"/>
    </source>
</evidence>
<keyword evidence="3" id="KW-0479">Metal-binding</keyword>
<dbReference type="InterPro" id="IPR037207">
    <property type="entry name" value="Nuop51_4Fe4S-bd_sf"/>
</dbReference>
<name>A0A3B0T1V2_9ZZZZ</name>
<dbReference type="Gene3D" id="1.20.1440.230">
    <property type="entry name" value="NADH-ubiquinone oxidoreductase 51kDa subunit, iron-sulphur binding domain"/>
    <property type="match status" value="1"/>
</dbReference>
<keyword evidence="2" id="KW-0004">4Fe-4S</keyword>
<dbReference type="SMART" id="SM00928">
    <property type="entry name" value="NADH_4Fe-4S"/>
    <property type="match status" value="1"/>
</dbReference>
<comment type="similarity">
    <text evidence="1">Belongs to the complex I 51 kDa subunit family.</text>
</comment>
<dbReference type="SUPFAM" id="SSF52833">
    <property type="entry name" value="Thioredoxin-like"/>
    <property type="match status" value="1"/>
</dbReference>
<evidence type="ECO:0000256" key="3">
    <source>
        <dbReference type="ARBA" id="ARBA00022723"/>
    </source>
</evidence>
<evidence type="ECO:0000256" key="4">
    <source>
        <dbReference type="ARBA" id="ARBA00023004"/>
    </source>
</evidence>
<evidence type="ECO:0000256" key="2">
    <source>
        <dbReference type="ARBA" id="ARBA00022485"/>
    </source>
</evidence>
<protein>
    <submittedName>
        <fullName evidence="7">NAD-dependent formate dehydrogenase beta subunit</fullName>
    </submittedName>
</protein>
<dbReference type="PROSITE" id="PS00645">
    <property type="entry name" value="COMPLEX1_51K_2"/>
    <property type="match status" value="1"/>
</dbReference>
<dbReference type="PANTHER" id="PTHR43578:SF3">
    <property type="entry name" value="NADH-QUINONE OXIDOREDUCTASE SUBUNIT F"/>
    <property type="match status" value="1"/>
</dbReference>
<evidence type="ECO:0000259" key="6">
    <source>
        <dbReference type="SMART" id="SM00928"/>
    </source>
</evidence>
<dbReference type="Pfam" id="PF01512">
    <property type="entry name" value="Complex1_51K"/>
    <property type="match status" value="1"/>
</dbReference>
<dbReference type="Pfam" id="PF01257">
    <property type="entry name" value="2Fe-2S_thioredx"/>
    <property type="match status" value="1"/>
</dbReference>